<evidence type="ECO:0000313" key="4">
    <source>
        <dbReference type="EMBL" id="CAH0546312.1"/>
    </source>
</evidence>
<name>A0A9P0F932_BRAAE</name>
<evidence type="ECO:0000259" key="3">
    <source>
        <dbReference type="PROSITE" id="PS50405"/>
    </source>
</evidence>
<dbReference type="InterPro" id="IPR036249">
    <property type="entry name" value="Thioredoxin-like_sf"/>
</dbReference>
<dbReference type="SFLD" id="SFLDG00358">
    <property type="entry name" value="Main_(cytGST)"/>
    <property type="match status" value="1"/>
</dbReference>
<dbReference type="GO" id="GO:0004364">
    <property type="term" value="F:glutathione transferase activity"/>
    <property type="evidence" value="ECO:0007669"/>
    <property type="project" value="TreeGrafter"/>
</dbReference>
<dbReference type="Gene3D" id="1.20.1050.10">
    <property type="match status" value="1"/>
</dbReference>
<dbReference type="Proteomes" id="UP001154078">
    <property type="component" value="Chromosome 1"/>
</dbReference>
<dbReference type="OrthoDB" id="2309723at2759"/>
<dbReference type="FunFam" id="3.40.30.10:FF:000034">
    <property type="entry name" value="glutathione S-transferase 1"/>
    <property type="match status" value="1"/>
</dbReference>
<dbReference type="EMBL" id="OV121132">
    <property type="protein sequence ID" value="CAH0546312.1"/>
    <property type="molecule type" value="Genomic_DNA"/>
</dbReference>
<dbReference type="CDD" id="cd03177">
    <property type="entry name" value="GST_C_Delta_Epsilon"/>
    <property type="match status" value="1"/>
</dbReference>
<organism evidence="4 5">
    <name type="scientific">Brassicogethes aeneus</name>
    <name type="common">Rape pollen beetle</name>
    <name type="synonym">Meligethes aeneus</name>
    <dbReference type="NCBI Taxonomy" id="1431903"/>
    <lineage>
        <taxon>Eukaryota</taxon>
        <taxon>Metazoa</taxon>
        <taxon>Ecdysozoa</taxon>
        <taxon>Arthropoda</taxon>
        <taxon>Hexapoda</taxon>
        <taxon>Insecta</taxon>
        <taxon>Pterygota</taxon>
        <taxon>Neoptera</taxon>
        <taxon>Endopterygota</taxon>
        <taxon>Coleoptera</taxon>
        <taxon>Polyphaga</taxon>
        <taxon>Cucujiformia</taxon>
        <taxon>Nitidulidae</taxon>
        <taxon>Meligethinae</taxon>
        <taxon>Brassicogethes</taxon>
    </lineage>
</organism>
<dbReference type="PANTHER" id="PTHR43969">
    <property type="entry name" value="GLUTATHIONE S TRANSFERASE D10, ISOFORM A-RELATED"/>
    <property type="match status" value="1"/>
</dbReference>
<reference evidence="4" key="1">
    <citation type="submission" date="2021-12" db="EMBL/GenBank/DDBJ databases">
        <authorList>
            <person name="King R."/>
        </authorList>
    </citation>
    <scope>NUCLEOTIDE SEQUENCE</scope>
</reference>
<sequence>MAPKLYMVPPSPPVRSVLMTAKALDLNLDLIHVDLKKKENMKPEFLKLNPSHTVPVLDDDGFILADSHAIIIYLIEKYGKDSNLYPKDIKKRAIVNHRLHFDNGTLFSRLVAMVKPLLFNNEKSISQEKIDGVLEAYKILETFLQSAPWMAGQKMTVADLAILASVTSLNAVIPIKEKECPKLVSWIKNMEALPFYSANKEGLNIFAVAIKPFLG</sequence>
<dbReference type="InterPro" id="IPR036282">
    <property type="entry name" value="Glutathione-S-Trfase_C_sf"/>
</dbReference>
<dbReference type="PROSITE" id="PS50404">
    <property type="entry name" value="GST_NTER"/>
    <property type="match status" value="1"/>
</dbReference>
<gene>
    <name evidence="4" type="ORF">MELIAE_LOCUS506</name>
</gene>
<dbReference type="CDD" id="cd03045">
    <property type="entry name" value="GST_N_Delta_Epsilon"/>
    <property type="match status" value="1"/>
</dbReference>
<dbReference type="SFLD" id="SFLDS00019">
    <property type="entry name" value="Glutathione_Transferase_(cytos"/>
    <property type="match status" value="1"/>
</dbReference>
<dbReference type="Pfam" id="PF00043">
    <property type="entry name" value="GST_C"/>
    <property type="match status" value="1"/>
</dbReference>
<feature type="domain" description="GST C-terminal" evidence="3">
    <location>
        <begin position="88"/>
        <end position="213"/>
    </location>
</feature>
<dbReference type="Pfam" id="PF13417">
    <property type="entry name" value="GST_N_3"/>
    <property type="match status" value="1"/>
</dbReference>
<feature type="domain" description="GST N-terminal" evidence="2">
    <location>
        <begin position="1"/>
        <end position="82"/>
    </location>
</feature>
<evidence type="ECO:0000313" key="5">
    <source>
        <dbReference type="Proteomes" id="UP001154078"/>
    </source>
</evidence>
<dbReference type="SUPFAM" id="SSF52833">
    <property type="entry name" value="Thioredoxin-like"/>
    <property type="match status" value="1"/>
</dbReference>
<dbReference type="GO" id="GO:0006749">
    <property type="term" value="P:glutathione metabolic process"/>
    <property type="evidence" value="ECO:0007669"/>
    <property type="project" value="TreeGrafter"/>
</dbReference>
<protein>
    <submittedName>
        <fullName evidence="4">Uncharacterized protein</fullName>
    </submittedName>
</protein>
<dbReference type="InterPro" id="IPR010987">
    <property type="entry name" value="Glutathione-S-Trfase_C-like"/>
</dbReference>
<dbReference type="SUPFAM" id="SSF47616">
    <property type="entry name" value="GST C-terminal domain-like"/>
    <property type="match status" value="1"/>
</dbReference>
<dbReference type="PANTHER" id="PTHR43969:SF8">
    <property type="entry name" value="GLUTATHIONE S TRANSFERASE E13, ISOFORM A-RELATED"/>
    <property type="match status" value="1"/>
</dbReference>
<dbReference type="Gene3D" id="3.40.30.10">
    <property type="entry name" value="Glutaredoxin"/>
    <property type="match status" value="1"/>
</dbReference>
<dbReference type="PROSITE" id="PS50405">
    <property type="entry name" value="GST_CTER"/>
    <property type="match status" value="1"/>
</dbReference>
<evidence type="ECO:0000256" key="1">
    <source>
        <dbReference type="ARBA" id="ARBA00011738"/>
    </source>
</evidence>
<dbReference type="InterPro" id="IPR004045">
    <property type="entry name" value="Glutathione_S-Trfase_N"/>
</dbReference>
<dbReference type="AlphaFoldDB" id="A0A9P0F932"/>
<dbReference type="InterPro" id="IPR040079">
    <property type="entry name" value="Glutathione_S-Trfase"/>
</dbReference>
<evidence type="ECO:0000259" key="2">
    <source>
        <dbReference type="PROSITE" id="PS50404"/>
    </source>
</evidence>
<accession>A0A9P0F932</accession>
<keyword evidence="5" id="KW-1185">Reference proteome</keyword>
<comment type="subunit">
    <text evidence="1">Homodimer.</text>
</comment>
<dbReference type="FunFam" id="1.20.1050.10:FF:000007">
    <property type="entry name" value="Glutathione S-transferase 1-1"/>
    <property type="match status" value="1"/>
</dbReference>
<dbReference type="InterPro" id="IPR004046">
    <property type="entry name" value="GST_C"/>
</dbReference>
<dbReference type="SFLD" id="SFLDG01153">
    <property type="entry name" value="Main.4:_Theta-like"/>
    <property type="match status" value="1"/>
</dbReference>
<proteinExistence type="predicted"/>